<dbReference type="GO" id="GO:0015031">
    <property type="term" value="P:protein transport"/>
    <property type="evidence" value="ECO:0007669"/>
    <property type="project" value="InterPro"/>
</dbReference>
<protein>
    <submittedName>
        <fullName evidence="1">Accessory Sec system protein Asp1</fullName>
    </submittedName>
</protein>
<dbReference type="InterPro" id="IPR022372">
    <property type="entry name" value="Accessory_SS_Asp1"/>
</dbReference>
<accession>A0AAP5KCR0</accession>
<evidence type="ECO:0000313" key="2">
    <source>
        <dbReference type="Proteomes" id="UP001254770"/>
    </source>
</evidence>
<sequence length="532" mass="62242">MIYLIPNWKQADNNLENDRILNITRLFAESGEQYKLFLLNYLPFLRYKAQEYSLFSDCYWRAYDVIQNVSLEEGHPLSIEDLCFPKDVESVYTPFGMVLLQNNQSYGEVTYNKYGCIERVKFFESDGYFIDYYDDRGFLSQKEFASKSNKIYKREYFNEYGEKTVTELLGDNPEIIIEEAGNDQLKKTKFFTMDEVVSAVLQIEFEKNKKNDKKILTTTDEDVLKATQVLQEKESLVRIVSDDNVLREYNRELFINCMKTAKSIVTDTSAKHRELLSVRKAYPALSNTSIHTIPMFNTELDLGMSNSVAQLIMYWRATQLSDVLFEANEVLIKNLISNTKYSLIIEVSTILDQSKFQELQKDFIDGYFDVDSESEDFKKAAHFIEAKRTKHLYKADELAIEEIRKTDSWKNLVKAIDVYNRIEFRVQPTLLSIRNDFQRTRLYIDISDKYDLQMQSLAISAGIPQITKAKTDFIEDYKNGRIIRRISELEPALSYFLENLSNWNNALVKNVTIIEDFSPQIILEKWRQALNG</sequence>
<dbReference type="RefSeq" id="WP_010744220.1">
    <property type="nucleotide sequence ID" value="NZ_CP072889.1"/>
</dbReference>
<dbReference type="Pfam" id="PF16993">
    <property type="entry name" value="Asp1"/>
    <property type="match status" value="1"/>
</dbReference>
<organism evidence="1 2">
    <name type="scientific">Enterococcus raffinosus</name>
    <dbReference type="NCBI Taxonomy" id="71452"/>
    <lineage>
        <taxon>Bacteria</taxon>
        <taxon>Bacillati</taxon>
        <taxon>Bacillota</taxon>
        <taxon>Bacilli</taxon>
        <taxon>Lactobacillales</taxon>
        <taxon>Enterococcaceae</taxon>
        <taxon>Enterococcus</taxon>
    </lineage>
</organism>
<comment type="caution">
    <text evidence="1">The sequence shown here is derived from an EMBL/GenBank/DDBJ whole genome shotgun (WGS) entry which is preliminary data.</text>
</comment>
<dbReference type="EMBL" id="JARPXL010000043">
    <property type="protein sequence ID" value="MDT2546728.1"/>
    <property type="molecule type" value="Genomic_DNA"/>
</dbReference>
<evidence type="ECO:0000313" key="1">
    <source>
        <dbReference type="EMBL" id="MDT2546728.1"/>
    </source>
</evidence>
<dbReference type="NCBIfam" id="TIGR03713">
    <property type="entry name" value="acc_sec_asp1"/>
    <property type="match status" value="1"/>
</dbReference>
<dbReference type="Proteomes" id="UP001254770">
    <property type="component" value="Unassembled WGS sequence"/>
</dbReference>
<dbReference type="AlphaFoldDB" id="A0AAP5KCR0"/>
<dbReference type="GeneID" id="67041823"/>
<name>A0AAP5KCR0_9ENTE</name>
<reference evidence="1" key="1">
    <citation type="submission" date="2023-03" db="EMBL/GenBank/DDBJ databases">
        <authorList>
            <person name="Shen W."/>
            <person name="Cai J."/>
        </authorList>
    </citation>
    <scope>NUCLEOTIDE SEQUENCE</scope>
    <source>
        <strain evidence="1">Y15</strain>
    </source>
</reference>
<gene>
    <name evidence="1" type="primary">asp1</name>
    <name evidence="1" type="ORF">P7D69_20575</name>
</gene>
<proteinExistence type="predicted"/>